<comment type="catalytic activity">
    <reaction evidence="7 8">
        <text>lipid IVA (E. coli) + CMP-3-deoxy-beta-D-manno-octulosonate = alpha-Kdo-(2-&gt;6)-lipid IVA (E. coli) + CMP + H(+)</text>
        <dbReference type="Rhea" id="RHEA:28066"/>
        <dbReference type="ChEBI" id="CHEBI:15378"/>
        <dbReference type="ChEBI" id="CHEBI:58603"/>
        <dbReference type="ChEBI" id="CHEBI:60364"/>
        <dbReference type="ChEBI" id="CHEBI:60377"/>
        <dbReference type="ChEBI" id="CHEBI:85987"/>
        <dbReference type="EC" id="2.4.99.12"/>
    </reaction>
</comment>
<comment type="pathway">
    <text evidence="2 8">Bacterial outer membrane biogenesis; LPS core biosynthesis.</text>
</comment>
<feature type="domain" description="3-deoxy-D-manno-octulosonic-acid transferase N-terminal" evidence="9">
    <location>
        <begin position="2"/>
        <end position="156"/>
    </location>
</feature>
<evidence type="ECO:0000256" key="1">
    <source>
        <dbReference type="ARBA" id="ARBA00003394"/>
    </source>
</evidence>
<evidence type="ECO:0000256" key="2">
    <source>
        <dbReference type="ARBA" id="ARBA00004713"/>
    </source>
</evidence>
<dbReference type="RefSeq" id="WP_235225619.1">
    <property type="nucleotide sequence ID" value="NZ_JAKGAQ010000002.1"/>
</dbReference>
<comment type="function">
    <text evidence="1 8">Involved in lipopolysaccharide (LPS) biosynthesis. Catalyzes the transfer of 3-deoxy-D-manno-octulosonate (Kdo) residue(s) from CMP-Kdo to lipid IV(A), the tetraacyldisaccharide-1,4'-bisphosphate precursor of lipid A.</text>
</comment>
<evidence type="ECO:0000259" key="9">
    <source>
        <dbReference type="Pfam" id="PF04413"/>
    </source>
</evidence>
<comment type="similarity">
    <text evidence="8">Belongs to the glycosyltransferase group 1 family.</text>
</comment>
<dbReference type="EC" id="2.4.99.12" evidence="3 8"/>
<dbReference type="PANTHER" id="PTHR42755:SF1">
    <property type="entry name" value="3-DEOXY-D-MANNO-OCTULOSONIC ACID TRANSFERASE, MITOCHONDRIAL-RELATED"/>
    <property type="match status" value="1"/>
</dbReference>
<dbReference type="InterPro" id="IPR038107">
    <property type="entry name" value="Glycos_transf_N_sf"/>
</dbReference>
<dbReference type="InterPro" id="IPR007507">
    <property type="entry name" value="Glycos_transf_N"/>
</dbReference>
<comment type="caution">
    <text evidence="10">The sequence shown here is derived from an EMBL/GenBank/DDBJ whole genome shotgun (WGS) entry which is preliminary data.</text>
</comment>
<dbReference type="PANTHER" id="PTHR42755">
    <property type="entry name" value="3-DEOXY-MANNO-OCTULOSONATE CYTIDYLYLTRANSFERASE"/>
    <property type="match status" value="1"/>
</dbReference>
<keyword evidence="8" id="KW-0448">Lipopolysaccharide biosynthesis</keyword>
<dbReference type="GO" id="GO:0016779">
    <property type="term" value="F:nucleotidyltransferase activity"/>
    <property type="evidence" value="ECO:0007669"/>
    <property type="project" value="UniProtKB-KW"/>
</dbReference>
<proteinExistence type="inferred from homology"/>
<evidence type="ECO:0000313" key="10">
    <source>
        <dbReference type="EMBL" id="MCF2871351.1"/>
    </source>
</evidence>
<accession>A0ABS9CYV7</accession>
<reference evidence="10 11" key="1">
    <citation type="submission" date="2022-01" db="EMBL/GenBank/DDBJ databases">
        <title>Octadecabacter sp. nov., isolated from a marine alga.</title>
        <authorList>
            <person name="Jin M.S."/>
            <person name="Kim H.M."/>
            <person name="Han D.M."/>
            <person name="Jung J.J."/>
            <person name="Jeon C.O."/>
        </authorList>
    </citation>
    <scope>NUCLEOTIDE SEQUENCE [LARGE SCALE GENOMIC DNA]</scope>
    <source>
        <strain evidence="10 11">G9-8</strain>
    </source>
</reference>
<evidence type="ECO:0000256" key="7">
    <source>
        <dbReference type="ARBA" id="ARBA00049183"/>
    </source>
</evidence>
<dbReference type="Gene3D" id="3.40.50.11720">
    <property type="entry name" value="3-Deoxy-D-manno-octulosonic-acid transferase, N-terminal domain"/>
    <property type="match status" value="1"/>
</dbReference>
<evidence type="ECO:0000256" key="8">
    <source>
        <dbReference type="RuleBase" id="RU365103"/>
    </source>
</evidence>
<keyword evidence="10" id="KW-0548">Nucleotidyltransferase</keyword>
<keyword evidence="8" id="KW-1003">Cell membrane</keyword>
<organism evidence="10 11">
    <name type="scientific">Octadecabacter dasysiphoniae</name>
    <dbReference type="NCBI Taxonomy" id="2909341"/>
    <lineage>
        <taxon>Bacteria</taxon>
        <taxon>Pseudomonadati</taxon>
        <taxon>Pseudomonadota</taxon>
        <taxon>Alphaproteobacteria</taxon>
        <taxon>Rhodobacterales</taxon>
        <taxon>Roseobacteraceae</taxon>
        <taxon>Octadecabacter</taxon>
    </lineage>
</organism>
<keyword evidence="11" id="KW-1185">Reference proteome</keyword>
<dbReference type="InterPro" id="IPR039901">
    <property type="entry name" value="Kdotransferase"/>
</dbReference>
<protein>
    <recommendedName>
        <fullName evidence="4 8">3-deoxy-D-manno-octulosonic acid transferase</fullName>
        <shortName evidence="8">Kdo transferase</shortName>
        <ecNumber evidence="3 8">2.4.99.12</ecNumber>
    </recommendedName>
    <alternativeName>
        <fullName evidence="6 8">Lipid IV(A) 3-deoxy-D-manno-octulosonic acid transferase</fullName>
    </alternativeName>
</protein>
<evidence type="ECO:0000256" key="5">
    <source>
        <dbReference type="ARBA" id="ARBA00022679"/>
    </source>
</evidence>
<evidence type="ECO:0000256" key="3">
    <source>
        <dbReference type="ARBA" id="ARBA00012621"/>
    </source>
</evidence>
<name>A0ABS9CYV7_9RHOB</name>
<keyword evidence="5 8" id="KW-0808">Transferase</keyword>
<evidence type="ECO:0000313" key="11">
    <source>
        <dbReference type="Proteomes" id="UP001200557"/>
    </source>
</evidence>
<evidence type="ECO:0000256" key="4">
    <source>
        <dbReference type="ARBA" id="ARBA00019077"/>
    </source>
</evidence>
<gene>
    <name evidence="10" type="ORF">L0664_09775</name>
</gene>
<comment type="subcellular location">
    <subcellularLocation>
        <location evidence="8">Cell membrane</location>
    </subcellularLocation>
</comment>
<dbReference type="Pfam" id="PF04413">
    <property type="entry name" value="Glycos_transf_N"/>
    <property type="match status" value="1"/>
</dbReference>
<dbReference type="EMBL" id="JAKGAQ010000002">
    <property type="protein sequence ID" value="MCF2871351.1"/>
    <property type="molecule type" value="Genomic_DNA"/>
</dbReference>
<evidence type="ECO:0000256" key="6">
    <source>
        <dbReference type="ARBA" id="ARBA00031445"/>
    </source>
</evidence>
<keyword evidence="8" id="KW-0472">Membrane</keyword>
<dbReference type="Gene3D" id="3.40.50.2000">
    <property type="entry name" value="Glycogen Phosphorylase B"/>
    <property type="match status" value="1"/>
</dbReference>
<sequence>MIWVHCGDASEITTTLSLANRLIEHSDAADVLVTCDAPHLSAFETLPSDVICVEVPSDSPTKCRAFLDKWGPSYLIWNGGALRPALLRQVERSGIAATLINARNAGLIPGGSRWLPRATRSAVSPFHRILTADGATATRLMRGGVAAEQVEATGPILEEPIPLPHDQYELTVMAEAFGARPMWLAADVVQSEVVHMAAAHMAASRKSHRLIMVLSPRDIGDGPKSAQVLRDAGFRVGVRSEGDDPEPEHQVYVADLPDELGLWYRLVPLTFMGGTMSGGGASSPFEPILLGSAVVHGTRKSPHQTRFERLASVQACREIRSASELGIAISVLISPEQTARMALAGWDEITHNAETINRLIETAMHGVARPEGAP</sequence>
<dbReference type="Proteomes" id="UP001200557">
    <property type="component" value="Unassembled WGS sequence"/>
</dbReference>